<protein>
    <recommendedName>
        <fullName evidence="15">P-loop containing nucleoside triphosphate hydrolase protein</fullName>
    </recommendedName>
</protein>
<evidence type="ECO:0000256" key="10">
    <source>
        <dbReference type="SAM" id="Phobius"/>
    </source>
</evidence>
<dbReference type="InterPro" id="IPR044726">
    <property type="entry name" value="ABCC_6TM_D2"/>
</dbReference>
<feature type="domain" description="ABC transporter" evidence="11">
    <location>
        <begin position="1177"/>
        <end position="1412"/>
    </location>
</feature>
<dbReference type="Proteomes" id="UP001385951">
    <property type="component" value="Unassembled WGS sequence"/>
</dbReference>
<dbReference type="Pfam" id="PF24357">
    <property type="entry name" value="TMD0_ABC"/>
    <property type="match status" value="1"/>
</dbReference>
<dbReference type="CDD" id="cd03244">
    <property type="entry name" value="ABCC_MRP_domain2"/>
    <property type="match status" value="1"/>
</dbReference>
<sequence length="1428" mass="156992">MTMALCPQDASFGPASTCRSLDFTLYFEQTVLSFTPDIVFIVSACIRLAYLRHRSNKLASASYLHLGTKYLLLSLLLAANASTLKYAVDTNDRGLTFIWLAAPILQLISTIPLALLVGAEHFRSPTPSVLVICYTLIKGLFTAVSIRTYMKSGVFFTSHPLAVLTTICTASYFALLCIEMVEKRRLLLKKSLPSVATASFLSRSLCFWLLPLLWSGRNKTLSIEDCGDIPEDLTSKSAGGRLHKALIDTPKGPRYLAKASFKAFGMQFLSPVFPRVILLLATFAQPLLVNQTISLVSDMNRPASMGWALVGGFICVYSLISLSTSIYWEKTFDVTVQYRGALVNNIYRKTLKLSSMKSRSLGSGVASTYMSVDVERICEGMEYIHEMWAAVISIALSIVIIYSQATWPAFLPVVVTCLMMVVAAIAGRKSGARQKAWLSATDKRVKFLSSIINKFLPIKWSRYEDIMAARADNLRNDEMEKARTFYFLLAVMSAFSNSAGTLCVLSVLGPYAALASRGHGGALDPNRLFTIVTTVNLLAGPLNILGQFLPDIYAAYASIKRIESFLLFEEKEIDEIDDKSLNERSLDPTSSCIAMVDASFAWTSESEPFLKDLDINLKPGQLHLCIGPVASGKSLLLLSILRETSIRSGRYTHPQTRIAYASQDALIIPGTVRENIVFGLEYEEKRYQDVLAGCALLPDLARMKSSDQTMLGEKGSTISGGQRQRIALARAVYANAPWTLLDDPLSALDAETEIHIFESLFGENGLLKKKSVILVTHNVKHMSSADNLLVLSSGRVEYQGSPINYQSAVDFTSSPKESDSKNLTQSKPKEHVAEQDDDEAPIQKSSLGWVPYVFYSKMASVPQVSLVLAIVAFISALRVGIQFFLRAWSNSDGTHIGAWIGGYGAFSVIQVISTALMLWRLSVTVTGHAGRSIHTAEVKGLFGTSPSYFMQTAAGRMINRLSQDMFIVDFAFPIALLNGIANFGILIGLIVLIVVPSPYLILVFVPIGGLYYLVLIFYLRTSKQLQHLEASSKSPLYTVFSTTMTGLECIRALNVESYFERQNDKYLDRSQTPFFFRFNGIRFLRTFLSILSFFVAVALAALAVGLRHKVDASLLGLALSSLSSLSQTLSMVLLSLALIENGSVAVSRIHEVVTLPEEPDRAQLTEVPVEWPSQGEVVFENVKLRYKAELPHAVRGVSFQVKAGSKIGICGRSGSGKSSMVLALLRGLDESLLSGRILIDGVDTRTTPLKSLRQAMSLVAQDPFLWHASIRDNLDPEGIVEEKDIWAALKRVGMHEAVAALSEKLDEVLEDEGSLSKGQRQLLCLARVLLRKRKIVILDEASSSLDFDTDEKMREVIRTELAESTVLAVAHRISTIIDFDHIIVMEDGLVVESGTPNDLLAIPKGRFASLAASQGLFGKAENDITEQL</sequence>
<feature type="transmembrane region" description="Helical" evidence="10">
    <location>
        <begin position="966"/>
        <end position="993"/>
    </location>
</feature>
<keyword evidence="7 10" id="KW-0472">Membrane</keyword>
<dbReference type="PANTHER" id="PTHR24223">
    <property type="entry name" value="ATP-BINDING CASSETTE SUB-FAMILY C"/>
    <property type="match status" value="1"/>
</dbReference>
<dbReference type="CDD" id="cd18579">
    <property type="entry name" value="ABC_6TM_ABCC_D1"/>
    <property type="match status" value="1"/>
</dbReference>
<comment type="caution">
    <text evidence="13">The sequence shown here is derived from an EMBL/GenBank/DDBJ whole genome shotgun (WGS) entry which is preliminary data.</text>
</comment>
<dbReference type="InterPro" id="IPR003439">
    <property type="entry name" value="ABC_transporter-like_ATP-bd"/>
</dbReference>
<evidence type="ECO:0000256" key="1">
    <source>
        <dbReference type="ARBA" id="ARBA00004141"/>
    </source>
</evidence>
<dbReference type="SMART" id="SM00382">
    <property type="entry name" value="AAA"/>
    <property type="match status" value="2"/>
</dbReference>
<dbReference type="Gene3D" id="3.40.50.300">
    <property type="entry name" value="P-loop containing nucleotide triphosphate hydrolases"/>
    <property type="match status" value="2"/>
</dbReference>
<feature type="transmembrane region" description="Helical" evidence="10">
    <location>
        <begin position="864"/>
        <end position="884"/>
    </location>
</feature>
<feature type="transmembrane region" description="Helical" evidence="10">
    <location>
        <begin position="896"/>
        <end position="919"/>
    </location>
</feature>
<dbReference type="GO" id="GO:0016020">
    <property type="term" value="C:membrane"/>
    <property type="evidence" value="ECO:0007669"/>
    <property type="project" value="UniProtKB-SubCell"/>
</dbReference>
<evidence type="ECO:0000313" key="14">
    <source>
        <dbReference type="Proteomes" id="UP001385951"/>
    </source>
</evidence>
<dbReference type="SUPFAM" id="SSF52540">
    <property type="entry name" value="P-loop containing nucleoside triphosphate hydrolases"/>
    <property type="match status" value="2"/>
</dbReference>
<dbReference type="InterPro" id="IPR017871">
    <property type="entry name" value="ABC_transporter-like_CS"/>
</dbReference>
<keyword evidence="5" id="KW-0067">ATP-binding</keyword>
<dbReference type="InterPro" id="IPR044746">
    <property type="entry name" value="ABCC_6TM_D1"/>
</dbReference>
<dbReference type="Pfam" id="PF00664">
    <property type="entry name" value="ABC_membrane"/>
    <property type="match status" value="2"/>
</dbReference>
<dbReference type="InterPro" id="IPR003593">
    <property type="entry name" value="AAA+_ATPase"/>
</dbReference>
<dbReference type="PROSITE" id="PS00211">
    <property type="entry name" value="ABC_TRANSPORTER_1"/>
    <property type="match status" value="2"/>
</dbReference>
<organism evidence="13 14">
    <name type="scientific">Cerrena zonata</name>
    <dbReference type="NCBI Taxonomy" id="2478898"/>
    <lineage>
        <taxon>Eukaryota</taxon>
        <taxon>Fungi</taxon>
        <taxon>Dikarya</taxon>
        <taxon>Basidiomycota</taxon>
        <taxon>Agaricomycotina</taxon>
        <taxon>Agaricomycetes</taxon>
        <taxon>Polyporales</taxon>
        <taxon>Cerrenaceae</taxon>
        <taxon>Cerrena</taxon>
    </lineage>
</organism>
<feature type="transmembrane region" description="Helical" evidence="10">
    <location>
        <begin position="1087"/>
        <end position="1106"/>
    </location>
</feature>
<accession>A0AAW0GLU3</accession>
<keyword evidence="3 10" id="KW-0812">Transmembrane</keyword>
<evidence type="ECO:0000313" key="13">
    <source>
        <dbReference type="EMBL" id="KAK7692897.1"/>
    </source>
</evidence>
<feature type="transmembrane region" description="Helical" evidence="10">
    <location>
        <begin position="383"/>
        <end position="403"/>
    </location>
</feature>
<dbReference type="EMBL" id="JASBNA010000004">
    <property type="protein sequence ID" value="KAK7692897.1"/>
    <property type="molecule type" value="Genomic_DNA"/>
</dbReference>
<evidence type="ECO:0000256" key="3">
    <source>
        <dbReference type="ARBA" id="ARBA00022692"/>
    </source>
</evidence>
<evidence type="ECO:0000256" key="9">
    <source>
        <dbReference type="SAM" id="MobiDB-lite"/>
    </source>
</evidence>
<dbReference type="InterPro" id="IPR011527">
    <property type="entry name" value="ABC1_TM_dom"/>
</dbReference>
<evidence type="ECO:0000256" key="6">
    <source>
        <dbReference type="ARBA" id="ARBA00022989"/>
    </source>
</evidence>
<dbReference type="GO" id="GO:0140359">
    <property type="term" value="F:ABC-type transporter activity"/>
    <property type="evidence" value="ECO:0007669"/>
    <property type="project" value="InterPro"/>
</dbReference>
<dbReference type="PROSITE" id="PS50893">
    <property type="entry name" value="ABC_TRANSPORTER_2"/>
    <property type="match status" value="2"/>
</dbReference>
<dbReference type="FunFam" id="3.40.50.300:FF:000838">
    <property type="entry name" value="ABC multidrug transporter (Eurofung)"/>
    <property type="match status" value="1"/>
</dbReference>
<evidence type="ECO:0000256" key="2">
    <source>
        <dbReference type="ARBA" id="ARBA00022448"/>
    </source>
</evidence>
<dbReference type="InterPro" id="IPR036640">
    <property type="entry name" value="ABC1_TM_sf"/>
</dbReference>
<name>A0AAW0GLU3_9APHY</name>
<evidence type="ECO:0000256" key="8">
    <source>
        <dbReference type="ARBA" id="ARBA00023180"/>
    </source>
</evidence>
<feature type="compositionally biased region" description="Polar residues" evidence="9">
    <location>
        <begin position="809"/>
        <end position="826"/>
    </location>
</feature>
<dbReference type="GO" id="GO:0016887">
    <property type="term" value="F:ATP hydrolysis activity"/>
    <property type="evidence" value="ECO:0007669"/>
    <property type="project" value="InterPro"/>
</dbReference>
<feature type="domain" description="ABC transporter" evidence="11">
    <location>
        <begin position="593"/>
        <end position="818"/>
    </location>
</feature>
<feature type="transmembrane region" description="Helical" evidence="10">
    <location>
        <begin position="485"/>
        <end position="508"/>
    </location>
</feature>
<feature type="transmembrane region" description="Helical" evidence="10">
    <location>
        <begin position="305"/>
        <end position="328"/>
    </location>
</feature>
<feature type="transmembrane region" description="Helical" evidence="10">
    <location>
        <begin position="161"/>
        <end position="181"/>
    </location>
</feature>
<reference evidence="13 14" key="1">
    <citation type="submission" date="2022-09" db="EMBL/GenBank/DDBJ databases">
        <authorList>
            <person name="Palmer J.M."/>
        </authorList>
    </citation>
    <scope>NUCLEOTIDE SEQUENCE [LARGE SCALE GENOMIC DNA]</scope>
    <source>
        <strain evidence="13 14">DSM 7382</strain>
    </source>
</reference>
<keyword evidence="14" id="KW-1185">Reference proteome</keyword>
<feature type="transmembrane region" description="Helical" evidence="10">
    <location>
        <begin position="31"/>
        <end position="50"/>
    </location>
</feature>
<evidence type="ECO:0000256" key="4">
    <source>
        <dbReference type="ARBA" id="ARBA00022741"/>
    </source>
</evidence>
<proteinExistence type="predicted"/>
<feature type="transmembrane region" description="Helical" evidence="10">
    <location>
        <begin position="409"/>
        <end position="427"/>
    </location>
</feature>
<dbReference type="PROSITE" id="PS50929">
    <property type="entry name" value="ABC_TM1F"/>
    <property type="match status" value="2"/>
</dbReference>
<evidence type="ECO:0008006" key="15">
    <source>
        <dbReference type="Google" id="ProtNLM"/>
    </source>
</evidence>
<feature type="transmembrane region" description="Helical" evidence="10">
    <location>
        <begin position="272"/>
        <end position="293"/>
    </location>
</feature>
<evidence type="ECO:0000256" key="5">
    <source>
        <dbReference type="ARBA" id="ARBA00022840"/>
    </source>
</evidence>
<feature type="transmembrane region" description="Helical" evidence="10">
    <location>
        <begin position="129"/>
        <end position="149"/>
    </location>
</feature>
<feature type="transmembrane region" description="Helical" evidence="10">
    <location>
        <begin position="999"/>
        <end position="1019"/>
    </location>
</feature>
<feature type="region of interest" description="Disordered" evidence="9">
    <location>
        <begin position="809"/>
        <end position="840"/>
    </location>
</feature>
<dbReference type="PANTHER" id="PTHR24223:SF399">
    <property type="entry name" value="ABC TRANSPORTER ATNG"/>
    <property type="match status" value="1"/>
</dbReference>
<feature type="domain" description="ABC transmembrane type-1" evidence="12">
    <location>
        <begin position="866"/>
        <end position="1141"/>
    </location>
</feature>
<dbReference type="SUPFAM" id="SSF90123">
    <property type="entry name" value="ABC transporter transmembrane region"/>
    <property type="match status" value="2"/>
</dbReference>
<keyword evidence="2" id="KW-0813">Transport</keyword>
<feature type="transmembrane region" description="Helical" evidence="10">
    <location>
        <begin position="528"/>
        <end position="549"/>
    </location>
</feature>
<dbReference type="CDD" id="cd18580">
    <property type="entry name" value="ABC_6TM_ABCC_D2"/>
    <property type="match status" value="1"/>
</dbReference>
<evidence type="ECO:0000259" key="11">
    <source>
        <dbReference type="PROSITE" id="PS50893"/>
    </source>
</evidence>
<dbReference type="GO" id="GO:0005524">
    <property type="term" value="F:ATP binding"/>
    <property type="evidence" value="ECO:0007669"/>
    <property type="project" value="UniProtKB-KW"/>
</dbReference>
<dbReference type="InterPro" id="IPR027417">
    <property type="entry name" value="P-loop_NTPase"/>
</dbReference>
<feature type="transmembrane region" description="Helical" evidence="10">
    <location>
        <begin position="94"/>
        <end position="117"/>
    </location>
</feature>
<dbReference type="Gene3D" id="1.20.1560.10">
    <property type="entry name" value="ABC transporter type 1, transmembrane domain"/>
    <property type="match status" value="2"/>
</dbReference>
<keyword evidence="6 10" id="KW-1133">Transmembrane helix</keyword>
<evidence type="ECO:0000256" key="7">
    <source>
        <dbReference type="ARBA" id="ARBA00023136"/>
    </source>
</evidence>
<keyword evidence="4" id="KW-0547">Nucleotide-binding</keyword>
<dbReference type="InterPro" id="IPR056227">
    <property type="entry name" value="TMD0_ABC"/>
</dbReference>
<dbReference type="InterPro" id="IPR050173">
    <property type="entry name" value="ABC_transporter_C-like"/>
</dbReference>
<comment type="subcellular location">
    <subcellularLocation>
        <location evidence="1">Membrane</location>
        <topology evidence="1">Multi-pass membrane protein</topology>
    </subcellularLocation>
</comment>
<dbReference type="Pfam" id="PF00005">
    <property type="entry name" value="ABC_tran"/>
    <property type="match status" value="2"/>
</dbReference>
<gene>
    <name evidence="13" type="ORF">QCA50_004532</name>
</gene>
<keyword evidence="8" id="KW-0325">Glycoprotein</keyword>
<dbReference type="CDD" id="cd03250">
    <property type="entry name" value="ABCC_MRP_domain1"/>
    <property type="match status" value="1"/>
</dbReference>
<evidence type="ECO:0000259" key="12">
    <source>
        <dbReference type="PROSITE" id="PS50929"/>
    </source>
</evidence>
<feature type="domain" description="ABC transmembrane type-1" evidence="12">
    <location>
        <begin position="276"/>
        <end position="554"/>
    </location>
</feature>